<evidence type="ECO:0000313" key="3">
    <source>
        <dbReference type="Proteomes" id="UP001196661"/>
    </source>
</evidence>
<protein>
    <submittedName>
        <fullName evidence="2">Uncharacterized protein</fullName>
    </submittedName>
</protein>
<feature type="compositionally biased region" description="Acidic residues" evidence="1">
    <location>
        <begin position="362"/>
        <end position="373"/>
    </location>
</feature>
<proteinExistence type="predicted"/>
<sequence>MSLVANVWNSLRQRLAQLITASVLIGLLLTSCGPSESSSQNIASTDSSPSLFTPRPKIKQVETPQLIQSLEPWLDNYQPQVAIRQPNADQIIEDTTVEVNLRVRDLPIYKDETWQLGPHVDLWLDNQPYGSIYDVGQPVVLENVSPGTHTLRAFAVRPWQESFKNEAAYDQITFHVFAKSNENAPAAEQPLLTYGSPVGSYGAEPVLLDFYLTDAPLHQVAQENPAIADWRIRYTVNGDSLTLDTWEPIYIEGLKTGRNWVQLALVDEDGAPIEGVFNNTVQVIDYDPTQQDGLATIVQGDIGLEMVGGIVDPSYEPPALEVPDTALEVPDTALEVPDTTDLENTPDSLPPGDNAEASNEPEIVEPEIVEPEGVEPGVVEPANTEARDVPGNDVPDNIELDVAQPTDRSDDAVEQKNIFEEPSKMDAISPTEGADVEDSADAIENPGATALSPEALGKNLGEEGAEPILESEPAQTESQPVERVNANERPADDGLQAEADEQPADGERNLTADEGDTNRKDAASETTTETETARAPQGDTAVEPPNSSRKYLQRFYDYREKTMGEKSGG</sequence>
<feature type="compositionally biased region" description="Basic and acidic residues" evidence="1">
    <location>
        <begin position="407"/>
        <end position="424"/>
    </location>
</feature>
<reference evidence="2 3" key="1">
    <citation type="journal article" date="2021" name="Mar. Drugs">
        <title>Genome Reduction and Secondary Metabolism of the Marine Sponge-Associated Cyanobacterium Leptothoe.</title>
        <authorList>
            <person name="Konstantinou D."/>
            <person name="Popin R.V."/>
            <person name="Fewer D.P."/>
            <person name="Sivonen K."/>
            <person name="Gkelis S."/>
        </authorList>
    </citation>
    <scope>NUCLEOTIDE SEQUENCE [LARGE SCALE GENOMIC DNA]</scope>
    <source>
        <strain evidence="2 3">TAU-MAC 1615</strain>
    </source>
</reference>
<feature type="region of interest" description="Disordered" evidence="1">
    <location>
        <begin position="336"/>
        <end position="569"/>
    </location>
</feature>
<feature type="compositionally biased region" description="Polar residues" evidence="1">
    <location>
        <begin position="35"/>
        <end position="51"/>
    </location>
</feature>
<organism evidence="2 3">
    <name type="scientific">Leptothoe kymatousa TAU-MAC 1615</name>
    <dbReference type="NCBI Taxonomy" id="2364775"/>
    <lineage>
        <taxon>Bacteria</taxon>
        <taxon>Bacillati</taxon>
        <taxon>Cyanobacteriota</taxon>
        <taxon>Cyanophyceae</taxon>
        <taxon>Nodosilineales</taxon>
        <taxon>Cymatolegaceae</taxon>
        <taxon>Leptothoe</taxon>
        <taxon>Leptothoe kymatousa</taxon>
    </lineage>
</organism>
<evidence type="ECO:0000313" key="2">
    <source>
        <dbReference type="EMBL" id="MBT9310875.1"/>
    </source>
</evidence>
<feature type="region of interest" description="Disordered" evidence="1">
    <location>
        <begin position="35"/>
        <end position="55"/>
    </location>
</feature>
<comment type="caution">
    <text evidence="2">The sequence shown here is derived from an EMBL/GenBank/DDBJ whole genome shotgun (WGS) entry which is preliminary data.</text>
</comment>
<dbReference type="EMBL" id="JADOER010000002">
    <property type="protein sequence ID" value="MBT9310875.1"/>
    <property type="molecule type" value="Genomic_DNA"/>
</dbReference>
<gene>
    <name evidence="2" type="ORF">IXB28_01540</name>
</gene>
<evidence type="ECO:0000256" key="1">
    <source>
        <dbReference type="SAM" id="MobiDB-lite"/>
    </source>
</evidence>
<feature type="compositionally biased region" description="Basic and acidic residues" evidence="1">
    <location>
        <begin position="556"/>
        <end position="569"/>
    </location>
</feature>
<accession>A0ABS5XZ65</accession>
<dbReference type="RefSeq" id="WP_215616772.1">
    <property type="nucleotide sequence ID" value="NZ_JADOER010000002.1"/>
</dbReference>
<keyword evidence="3" id="KW-1185">Reference proteome</keyword>
<dbReference type="Proteomes" id="UP001196661">
    <property type="component" value="Unassembled WGS sequence"/>
</dbReference>
<name>A0ABS5XZ65_9CYAN</name>
<feature type="compositionally biased region" description="Basic and acidic residues" evidence="1">
    <location>
        <begin position="505"/>
        <end position="523"/>
    </location>
</feature>